<dbReference type="OrthoDB" id="359948at2"/>
<evidence type="ECO:0000256" key="6">
    <source>
        <dbReference type="ARBA" id="ARBA00023141"/>
    </source>
</evidence>
<keyword evidence="7" id="KW-0963">Cytoplasm</keyword>
<dbReference type="PRINTS" id="PR01100">
    <property type="entry name" value="SHIKIMTKNASE"/>
</dbReference>
<feature type="binding site" evidence="7">
    <location>
        <begin position="10"/>
        <end position="15"/>
    </location>
    <ligand>
        <name>ATP</name>
        <dbReference type="ChEBI" id="CHEBI:30616"/>
    </ligand>
</feature>
<comment type="pathway">
    <text evidence="7">Metabolic intermediate biosynthesis; chorismate biosynthesis; chorismate from D-erythrose 4-phosphate and phosphoenolpyruvate: step 5/7.</text>
</comment>
<comment type="function">
    <text evidence="7">Catalyzes the specific phosphorylation of the 3-hydroxyl group of shikimic acid using ATP as a cosubstrate.</text>
</comment>
<comment type="similarity">
    <text evidence="7">Belongs to the shikimate kinase family.</text>
</comment>
<evidence type="ECO:0000256" key="3">
    <source>
        <dbReference type="ARBA" id="ARBA00022741"/>
    </source>
</evidence>
<dbReference type="AlphaFoldDB" id="E1R8R8"/>
<dbReference type="GO" id="GO:0005829">
    <property type="term" value="C:cytosol"/>
    <property type="evidence" value="ECO:0007669"/>
    <property type="project" value="TreeGrafter"/>
</dbReference>
<dbReference type="CDD" id="cd00464">
    <property type="entry name" value="SK"/>
    <property type="match status" value="1"/>
</dbReference>
<evidence type="ECO:0000256" key="7">
    <source>
        <dbReference type="HAMAP-Rule" id="MF_00109"/>
    </source>
</evidence>
<comment type="subcellular location">
    <subcellularLocation>
        <location evidence="7">Cytoplasm</location>
    </subcellularLocation>
</comment>
<feature type="binding site" evidence="7">
    <location>
        <position position="32"/>
    </location>
    <ligand>
        <name>substrate</name>
    </ligand>
</feature>
<protein>
    <recommendedName>
        <fullName evidence="7">Shikimate kinase</fullName>
        <shortName evidence="7">SK</shortName>
        <ecNumber evidence="7">2.7.1.71</ecNumber>
    </recommendedName>
</protein>
<keyword evidence="5 7" id="KW-0067">ATP-binding</keyword>
<dbReference type="SUPFAM" id="SSF52540">
    <property type="entry name" value="P-loop containing nucleoside triphosphate hydrolases"/>
    <property type="match status" value="1"/>
</dbReference>
<dbReference type="GO" id="GO:0000287">
    <property type="term" value="F:magnesium ion binding"/>
    <property type="evidence" value="ECO:0007669"/>
    <property type="project" value="UniProtKB-UniRule"/>
</dbReference>
<dbReference type="Proteomes" id="UP000002318">
    <property type="component" value="Chromosome"/>
</dbReference>
<feature type="binding site" evidence="7">
    <location>
        <position position="56"/>
    </location>
    <ligand>
        <name>substrate</name>
    </ligand>
</feature>
<dbReference type="GO" id="GO:0005524">
    <property type="term" value="F:ATP binding"/>
    <property type="evidence" value="ECO:0007669"/>
    <property type="project" value="UniProtKB-UniRule"/>
</dbReference>
<dbReference type="KEGG" id="ssm:Spirs_2719"/>
<comment type="caution">
    <text evidence="7">Lacks conserved residue(s) required for the propagation of feature annotation.</text>
</comment>
<evidence type="ECO:0000256" key="5">
    <source>
        <dbReference type="ARBA" id="ARBA00022840"/>
    </source>
</evidence>
<dbReference type="HOGENOM" id="CLU_057607_4_3_12"/>
<dbReference type="GO" id="GO:0004765">
    <property type="term" value="F:shikimate kinase activity"/>
    <property type="evidence" value="ECO:0007669"/>
    <property type="project" value="UniProtKB-UniRule"/>
</dbReference>
<dbReference type="EMBL" id="CP002116">
    <property type="protein sequence ID" value="ADK81825.1"/>
    <property type="molecule type" value="Genomic_DNA"/>
</dbReference>
<dbReference type="GO" id="GO:0008652">
    <property type="term" value="P:amino acid biosynthetic process"/>
    <property type="evidence" value="ECO:0007669"/>
    <property type="project" value="UniProtKB-KW"/>
</dbReference>
<dbReference type="InterPro" id="IPR000623">
    <property type="entry name" value="Shikimate_kinase/TSH1"/>
</dbReference>
<evidence type="ECO:0000313" key="9">
    <source>
        <dbReference type="Proteomes" id="UP000002318"/>
    </source>
</evidence>
<comment type="cofactor">
    <cofactor evidence="7">
        <name>Mg(2+)</name>
        <dbReference type="ChEBI" id="CHEBI:18420"/>
    </cofactor>
    <text evidence="7">Binds 1 Mg(2+) ion per subunit.</text>
</comment>
<dbReference type="InterPro" id="IPR031322">
    <property type="entry name" value="Shikimate/glucono_kinase"/>
</dbReference>
<dbReference type="eggNOG" id="COG0703">
    <property type="taxonomic scope" value="Bacteria"/>
</dbReference>
<gene>
    <name evidence="7" type="primary">aroK</name>
    <name evidence="8" type="ordered locus">Spirs_2719</name>
</gene>
<keyword evidence="9" id="KW-1185">Reference proteome</keyword>
<dbReference type="PANTHER" id="PTHR21087:SF16">
    <property type="entry name" value="SHIKIMATE KINASE 1, CHLOROPLASTIC"/>
    <property type="match status" value="1"/>
</dbReference>
<keyword evidence="6 7" id="KW-0057">Aromatic amino acid biosynthesis</keyword>
<dbReference type="STRING" id="573413.Spirs_2719"/>
<feature type="binding site" evidence="7">
    <location>
        <position position="14"/>
    </location>
    <ligand>
        <name>Mg(2+)</name>
        <dbReference type="ChEBI" id="CHEBI:18420"/>
    </ligand>
</feature>
<dbReference type="Gene3D" id="3.40.50.300">
    <property type="entry name" value="P-loop containing nucleotide triphosphate hydrolases"/>
    <property type="match status" value="1"/>
</dbReference>
<keyword evidence="7" id="KW-0460">Magnesium</keyword>
<comment type="catalytic activity">
    <reaction evidence="7">
        <text>shikimate + ATP = 3-phosphoshikimate + ADP + H(+)</text>
        <dbReference type="Rhea" id="RHEA:13121"/>
        <dbReference type="ChEBI" id="CHEBI:15378"/>
        <dbReference type="ChEBI" id="CHEBI:30616"/>
        <dbReference type="ChEBI" id="CHEBI:36208"/>
        <dbReference type="ChEBI" id="CHEBI:145989"/>
        <dbReference type="ChEBI" id="CHEBI:456216"/>
        <dbReference type="EC" id="2.7.1.71"/>
    </reaction>
</comment>
<dbReference type="Pfam" id="PF01202">
    <property type="entry name" value="SKI"/>
    <property type="match status" value="1"/>
</dbReference>
<dbReference type="PANTHER" id="PTHR21087">
    <property type="entry name" value="SHIKIMATE KINASE"/>
    <property type="match status" value="1"/>
</dbReference>
<keyword evidence="3 7" id="KW-0547">Nucleotide-binding</keyword>
<feature type="binding site" evidence="7">
    <location>
        <position position="78"/>
    </location>
    <ligand>
        <name>substrate</name>
    </ligand>
</feature>
<sequence length="180" mass="20882">MNVYFCGMIGTGKTTLGQRLADDLSMPFYDLDQEMNKRLGYSFHRLVAEEGWLAFRELEYYICKFFSQRNNSIICLGGGTVRYDWNVDVLKESGRLILLEASIEELVHRVSQADRPRVNKGTTIEEDISLMWKQSKNKYYTAADYVFRTDEKNIEEEVDELKDLLQSNPLFQGLQVNHSG</sequence>
<evidence type="ECO:0000313" key="8">
    <source>
        <dbReference type="EMBL" id="ADK81825.1"/>
    </source>
</evidence>
<dbReference type="GO" id="GO:0009073">
    <property type="term" value="P:aromatic amino acid family biosynthetic process"/>
    <property type="evidence" value="ECO:0007669"/>
    <property type="project" value="UniProtKB-KW"/>
</dbReference>
<evidence type="ECO:0000256" key="1">
    <source>
        <dbReference type="ARBA" id="ARBA00022605"/>
    </source>
</evidence>
<keyword evidence="2 7" id="KW-0808">Transferase</keyword>
<dbReference type="GO" id="GO:0009423">
    <property type="term" value="P:chorismate biosynthetic process"/>
    <property type="evidence" value="ECO:0007669"/>
    <property type="project" value="UniProtKB-UniRule"/>
</dbReference>
<keyword evidence="7" id="KW-0479">Metal-binding</keyword>
<dbReference type="InterPro" id="IPR027417">
    <property type="entry name" value="P-loop_NTPase"/>
</dbReference>
<evidence type="ECO:0000256" key="2">
    <source>
        <dbReference type="ARBA" id="ARBA00022679"/>
    </source>
</evidence>
<comment type="subunit">
    <text evidence="7">Monomer.</text>
</comment>
<evidence type="ECO:0000256" key="4">
    <source>
        <dbReference type="ARBA" id="ARBA00022777"/>
    </source>
</evidence>
<dbReference type="UniPathway" id="UPA00053">
    <property type="reaction ID" value="UER00088"/>
</dbReference>
<feature type="binding site" evidence="7">
    <location>
        <position position="115"/>
    </location>
    <ligand>
        <name>ATP</name>
        <dbReference type="ChEBI" id="CHEBI:30616"/>
    </ligand>
</feature>
<accession>E1R8R8</accession>
<proteinExistence type="inferred from homology"/>
<name>E1R8R8_SEDSS</name>
<reference evidence="8 9" key="1">
    <citation type="journal article" date="2010" name="Stand. Genomic Sci.">
        <title>Complete genome sequence of Spirochaeta smaragdinae type strain (SEBR 4228).</title>
        <authorList>
            <person name="Mavromatis K."/>
            <person name="Yasawong M."/>
            <person name="Chertkov O."/>
            <person name="Lapidus A."/>
            <person name="Lucas S."/>
            <person name="Nolan M."/>
            <person name="Del Rio T.G."/>
            <person name="Tice H."/>
            <person name="Cheng J.F."/>
            <person name="Pitluck S."/>
            <person name="Liolios K."/>
            <person name="Ivanova N."/>
            <person name="Tapia R."/>
            <person name="Han C."/>
            <person name="Bruce D."/>
            <person name="Goodwin L."/>
            <person name="Pati A."/>
            <person name="Chen A."/>
            <person name="Palaniappan K."/>
            <person name="Land M."/>
            <person name="Hauser L."/>
            <person name="Chang Y.J."/>
            <person name="Jeffries C.D."/>
            <person name="Detter J.C."/>
            <person name="Rohde M."/>
            <person name="Brambilla E."/>
            <person name="Spring S."/>
            <person name="Goker M."/>
            <person name="Sikorski J."/>
            <person name="Woyke T."/>
            <person name="Bristow J."/>
            <person name="Eisen J.A."/>
            <person name="Markowitz V."/>
            <person name="Hugenholtz P."/>
            <person name="Klenk H.P."/>
            <person name="Kyrpides N.C."/>
        </authorList>
    </citation>
    <scope>NUCLEOTIDE SEQUENCE [LARGE SCALE GENOMIC DNA]</scope>
    <source>
        <strain evidence="9">DSM 11293 / JCM 15392 / SEBR 4228</strain>
    </source>
</reference>
<organism evidence="8 9">
    <name type="scientific">Sediminispirochaeta smaragdinae (strain DSM 11293 / JCM 15392 / SEBR 4228)</name>
    <name type="common">Spirochaeta smaragdinae</name>
    <dbReference type="NCBI Taxonomy" id="573413"/>
    <lineage>
        <taxon>Bacteria</taxon>
        <taxon>Pseudomonadati</taxon>
        <taxon>Spirochaetota</taxon>
        <taxon>Spirochaetia</taxon>
        <taxon>Spirochaetales</taxon>
        <taxon>Spirochaetaceae</taxon>
        <taxon>Sediminispirochaeta</taxon>
    </lineage>
</organism>
<keyword evidence="4 7" id="KW-0418">Kinase</keyword>
<dbReference type="RefSeq" id="WP_013255286.1">
    <property type="nucleotide sequence ID" value="NC_014364.1"/>
</dbReference>
<dbReference type="EC" id="2.7.1.71" evidence="7"/>
<dbReference type="HAMAP" id="MF_00109">
    <property type="entry name" value="Shikimate_kinase"/>
    <property type="match status" value="1"/>
</dbReference>
<keyword evidence="1 7" id="KW-0028">Amino-acid biosynthesis</keyword>